<dbReference type="EMBL" id="CP019717">
    <property type="protein sequence ID" value="QHZ51014.1"/>
    <property type="molecule type" value="Genomic_DNA"/>
</dbReference>
<organism evidence="2 4">
    <name type="scientific">Paenibacillus larvae subsp. larvae</name>
    <dbReference type="NCBI Taxonomy" id="147375"/>
    <lineage>
        <taxon>Bacteria</taxon>
        <taxon>Bacillati</taxon>
        <taxon>Bacillota</taxon>
        <taxon>Bacilli</taxon>
        <taxon>Bacillales</taxon>
        <taxon>Paenibacillaceae</taxon>
        <taxon>Paenibacillus</taxon>
    </lineage>
</organism>
<dbReference type="Gene3D" id="3.40.50.1110">
    <property type="entry name" value="SGNH hydrolase"/>
    <property type="match status" value="1"/>
</dbReference>
<protein>
    <submittedName>
        <fullName evidence="2">Exported lipase-like protein</fullName>
    </submittedName>
</protein>
<dbReference type="GeneID" id="64218447"/>
<proteinExistence type="predicted"/>
<name>A0A2L1TYV0_9BACL</name>
<dbReference type="GO" id="GO:0004622">
    <property type="term" value="F:phosphatidylcholine lysophospholipase activity"/>
    <property type="evidence" value="ECO:0007669"/>
    <property type="project" value="TreeGrafter"/>
</dbReference>
<sequence length="270" mass="29980">MKSTHTIWILAGLTGLIATCLFVAGFGYGVHAIINPPQQTGELSSKPSEPPAKSEVEQKNQIQIVALGDSLTAGTGDSSGEGYVLRLKDKLQNEVNKPVHVLNNLAVPGYVTDQFLQDLDKKSTRDALAAADLIVFTIGGNDLFAGGDGLFTNGAEEFNPKAAEERLEPALAKIKQVFEKIHQANPEATVLYPGLYYPFLDLDSERAGALIIQRWNDRVFQIMNNYDHMHFIPTYDLFEQNLNKYLFTDHFHPNSDGYERIADRMVKAMH</sequence>
<accession>A0A6C0QQP5</accession>
<dbReference type="PANTHER" id="PTHR30383:SF27">
    <property type="entry name" value="SPORE GERMINATION LIPASE LIPC"/>
    <property type="match status" value="1"/>
</dbReference>
<reference evidence="4" key="1">
    <citation type="submission" date="2017-02" db="EMBL/GenBank/DDBJ databases">
        <title>Delineation of Paenibacillus larvae strains originating from foulbrood outbreaks.</title>
        <authorList>
            <person name="Beims H."/>
            <person name="Bunk B."/>
            <person name="Sproeer C."/>
            <person name="Mohr K.I."/>
            <person name="Pradella S."/>
            <person name="Guenther G."/>
            <person name="Rohde M."/>
            <person name="von der Ohe W."/>
            <person name="Steinert M."/>
        </authorList>
    </citation>
    <scope>NUCLEOTIDE SEQUENCE [LARGE SCALE GENOMIC DNA]</scope>
    <source>
        <strain evidence="4">Eric_III</strain>
    </source>
</reference>
<dbReference type="RefSeq" id="WP_024093806.1">
    <property type="nucleotide sequence ID" value="NZ_CP019651.1"/>
</dbReference>
<dbReference type="Proteomes" id="UP000464330">
    <property type="component" value="Chromosome"/>
</dbReference>
<dbReference type="STRING" id="147375.BXP28_22060"/>
<dbReference type="SUPFAM" id="SSF52266">
    <property type="entry name" value="SGNH hydrolase"/>
    <property type="match status" value="1"/>
</dbReference>
<accession>A0A2L1TYV0</accession>
<dbReference type="PANTHER" id="PTHR30383">
    <property type="entry name" value="THIOESTERASE 1/PROTEASE 1/LYSOPHOSPHOLIPASE L1"/>
    <property type="match status" value="1"/>
</dbReference>
<dbReference type="AlphaFoldDB" id="A0A2L1TYV0"/>
<dbReference type="Proteomes" id="UP000239833">
    <property type="component" value="Chromosome"/>
</dbReference>
<gene>
    <name evidence="2" type="ORF">ERICIII_01677</name>
    <name evidence="3" type="ORF">ERICV_01862</name>
</gene>
<dbReference type="EMBL" id="CP019655">
    <property type="protein sequence ID" value="AVF25857.1"/>
    <property type="molecule type" value="Genomic_DNA"/>
</dbReference>
<evidence type="ECO:0000313" key="4">
    <source>
        <dbReference type="Proteomes" id="UP000239833"/>
    </source>
</evidence>
<dbReference type="InterPro" id="IPR013830">
    <property type="entry name" value="SGNH_hydro"/>
</dbReference>
<dbReference type="Pfam" id="PF13472">
    <property type="entry name" value="Lipase_GDSL_2"/>
    <property type="match status" value="1"/>
</dbReference>
<evidence type="ECO:0000313" key="3">
    <source>
        <dbReference type="EMBL" id="QHZ51014.1"/>
    </source>
</evidence>
<evidence type="ECO:0000259" key="1">
    <source>
        <dbReference type="Pfam" id="PF13472"/>
    </source>
</evidence>
<evidence type="ECO:0000313" key="2">
    <source>
        <dbReference type="EMBL" id="AVF25857.1"/>
    </source>
</evidence>
<dbReference type="InterPro" id="IPR036514">
    <property type="entry name" value="SGNH_hydro_sf"/>
</dbReference>
<dbReference type="InterPro" id="IPR051532">
    <property type="entry name" value="Ester_Hydrolysis_Enzymes"/>
</dbReference>
<accession>A0A8B6WW61</accession>
<evidence type="ECO:0000313" key="5">
    <source>
        <dbReference type="Proteomes" id="UP000464330"/>
    </source>
</evidence>
<reference evidence="2 5" key="2">
    <citation type="journal article" date="2020" name="Int. J. Med. Microbiol.">
        <title>Discovery of Paenibacillus larvae ERIC V: Phenotypic and genomic comparison to genotypes ERIC I-IV reveal different inventories of virulence factors which correlate with epidemiological prevalences of American Foulbrood.</title>
        <authorList>
            <person name="Beims H."/>
            <person name="Bunk B."/>
            <person name="Erler S."/>
            <person name="Mohr K.I."/>
            <person name="Sproer C."/>
            <person name="Pradella S."/>
            <person name="Gunther G."/>
            <person name="Rohde M."/>
            <person name="von der Ohe W."/>
            <person name="Steinert M."/>
        </authorList>
    </citation>
    <scope>NUCLEOTIDE SEQUENCE</scope>
    <source>
        <strain evidence="2">Eric_III</strain>
        <strain evidence="3">Eric_V</strain>
    </source>
</reference>
<feature type="domain" description="SGNH hydrolase-type esterase" evidence="1">
    <location>
        <begin position="66"/>
        <end position="260"/>
    </location>
</feature>